<keyword evidence="3" id="KW-1185">Reference proteome</keyword>
<feature type="transmembrane region" description="Helical" evidence="1">
    <location>
        <begin position="248"/>
        <end position="269"/>
    </location>
</feature>
<accession>A0A926HZ24</accession>
<dbReference type="PANTHER" id="PTHR42867:SF1">
    <property type="entry name" value="MEMBRANE PROTEIN-RELATED"/>
    <property type="match status" value="1"/>
</dbReference>
<dbReference type="AlphaFoldDB" id="A0A926HZ24"/>
<gene>
    <name evidence="2" type="ORF">H8698_05345</name>
</gene>
<dbReference type="Pfam" id="PF07136">
    <property type="entry name" value="DUF1385"/>
    <property type="match status" value="1"/>
</dbReference>
<evidence type="ECO:0000313" key="3">
    <source>
        <dbReference type="Proteomes" id="UP000611762"/>
    </source>
</evidence>
<dbReference type="EMBL" id="JACRSU010000002">
    <property type="protein sequence ID" value="MBC8540396.1"/>
    <property type="molecule type" value="Genomic_DNA"/>
</dbReference>
<keyword evidence="1" id="KW-0472">Membrane</keyword>
<keyword evidence="1" id="KW-1133">Transmembrane helix</keyword>
<feature type="transmembrane region" description="Helical" evidence="1">
    <location>
        <begin position="223"/>
        <end position="242"/>
    </location>
</feature>
<dbReference type="PANTHER" id="PTHR42867">
    <property type="entry name" value="MEMBRANE PROTEIN-RELATED"/>
    <property type="match status" value="1"/>
</dbReference>
<evidence type="ECO:0000256" key="1">
    <source>
        <dbReference type="SAM" id="Phobius"/>
    </source>
</evidence>
<keyword evidence="1" id="KW-0812">Transmembrane</keyword>
<feature type="transmembrane region" description="Helical" evidence="1">
    <location>
        <begin position="158"/>
        <end position="178"/>
    </location>
</feature>
<feature type="transmembrane region" description="Helical" evidence="1">
    <location>
        <begin position="121"/>
        <end position="146"/>
    </location>
</feature>
<name>A0A926HZ24_9FIRM</name>
<reference evidence="2" key="1">
    <citation type="submission" date="2020-08" db="EMBL/GenBank/DDBJ databases">
        <title>Genome public.</title>
        <authorList>
            <person name="Liu C."/>
            <person name="Sun Q."/>
        </authorList>
    </citation>
    <scope>NUCLEOTIDE SEQUENCE</scope>
    <source>
        <strain evidence="2">H8</strain>
    </source>
</reference>
<organism evidence="2 3">
    <name type="scientific">Congzhengia minquanensis</name>
    <dbReference type="NCBI Taxonomy" id="2763657"/>
    <lineage>
        <taxon>Bacteria</taxon>
        <taxon>Bacillati</taxon>
        <taxon>Bacillota</taxon>
        <taxon>Clostridia</taxon>
        <taxon>Eubacteriales</taxon>
        <taxon>Oscillospiraceae</taxon>
        <taxon>Congzhengia</taxon>
    </lineage>
</organism>
<protein>
    <submittedName>
        <fullName evidence="2">DUF1385 domain-containing protein</fullName>
    </submittedName>
</protein>
<dbReference type="RefSeq" id="WP_249311570.1">
    <property type="nucleotide sequence ID" value="NZ_JACRSU010000002.1"/>
</dbReference>
<comment type="caution">
    <text evidence="2">The sequence shown here is derived from an EMBL/GenBank/DDBJ whole genome shotgun (WGS) entry which is preliminary data.</text>
</comment>
<dbReference type="Proteomes" id="UP000611762">
    <property type="component" value="Unassembled WGS sequence"/>
</dbReference>
<sequence>MSRNESKSCHITSIGGQAVIEGVMMRGPKETAIAVRKPDGEIIVEKKPINSFVQKFKINKIPIVRGVFSFFESLIVGTKALMFSAEFYDVEDEDDKKKKETMTAEELEAYNKKNDKMMTGAIFVSVAVALIFGIGVFMLLPTFLVGLLRDYAHLTNNIAATLLEGVVRIVIFVIYILLVSKMKDIHRVFQYHGAEHKTIFCYENGDDLTVENVKKQGRLHPRCGTSFLILVMIISIIVFSFVSWENPIQRVIIRLLLLPLVAGLSYELIKFAGRHSGAIVDIISAPGMWLQKITTAEPDESQIEVAIASLKSVLTGNKNDDKW</sequence>
<dbReference type="InterPro" id="IPR010787">
    <property type="entry name" value="DUF1385"/>
</dbReference>
<evidence type="ECO:0000313" key="2">
    <source>
        <dbReference type="EMBL" id="MBC8540396.1"/>
    </source>
</evidence>
<proteinExistence type="predicted"/>